<keyword evidence="9" id="KW-1185">Reference proteome</keyword>
<evidence type="ECO:0000256" key="5">
    <source>
        <dbReference type="ARBA" id="ARBA00022801"/>
    </source>
</evidence>
<evidence type="ECO:0000256" key="1">
    <source>
        <dbReference type="ARBA" id="ARBA00001947"/>
    </source>
</evidence>
<dbReference type="GO" id="GO:0043103">
    <property type="term" value="P:hypoxanthine salvage"/>
    <property type="evidence" value="ECO:0007669"/>
    <property type="project" value="TreeGrafter"/>
</dbReference>
<evidence type="ECO:0000259" key="7">
    <source>
        <dbReference type="Pfam" id="PF00962"/>
    </source>
</evidence>
<gene>
    <name evidence="8" type="ORF">J2S41_005338</name>
</gene>
<dbReference type="PANTHER" id="PTHR11409">
    <property type="entry name" value="ADENOSINE DEAMINASE"/>
    <property type="match status" value="1"/>
</dbReference>
<dbReference type="GO" id="GO:0046872">
    <property type="term" value="F:metal ion binding"/>
    <property type="evidence" value="ECO:0007669"/>
    <property type="project" value="UniProtKB-KW"/>
</dbReference>
<dbReference type="GO" id="GO:0005829">
    <property type="term" value="C:cytosol"/>
    <property type="evidence" value="ECO:0007669"/>
    <property type="project" value="TreeGrafter"/>
</dbReference>
<evidence type="ECO:0000256" key="4">
    <source>
        <dbReference type="ARBA" id="ARBA00022723"/>
    </source>
</evidence>
<evidence type="ECO:0000313" key="8">
    <source>
        <dbReference type="EMBL" id="MDR7278560.1"/>
    </source>
</evidence>
<protein>
    <recommendedName>
        <fullName evidence="3">adenosine deaminase</fullName>
        <ecNumber evidence="3">3.5.4.4</ecNumber>
    </recommendedName>
</protein>
<dbReference type="GO" id="GO:0046103">
    <property type="term" value="P:inosine biosynthetic process"/>
    <property type="evidence" value="ECO:0007669"/>
    <property type="project" value="TreeGrafter"/>
</dbReference>
<dbReference type="SUPFAM" id="SSF51556">
    <property type="entry name" value="Metallo-dependent hydrolases"/>
    <property type="match status" value="1"/>
</dbReference>
<comment type="similarity">
    <text evidence="2">Belongs to the metallo-dependent hydrolases superfamily. Adenosine and AMP deaminases family.</text>
</comment>
<evidence type="ECO:0000256" key="2">
    <source>
        <dbReference type="ARBA" id="ARBA00006676"/>
    </source>
</evidence>
<organism evidence="8 9">
    <name type="scientific">Catenuloplanes atrovinosus</name>
    <dbReference type="NCBI Taxonomy" id="137266"/>
    <lineage>
        <taxon>Bacteria</taxon>
        <taxon>Bacillati</taxon>
        <taxon>Actinomycetota</taxon>
        <taxon>Actinomycetes</taxon>
        <taxon>Micromonosporales</taxon>
        <taxon>Micromonosporaceae</taxon>
        <taxon>Catenuloplanes</taxon>
    </lineage>
</organism>
<dbReference type="InterPro" id="IPR001365">
    <property type="entry name" value="A_deaminase_dom"/>
</dbReference>
<evidence type="ECO:0000313" key="9">
    <source>
        <dbReference type="Proteomes" id="UP001183643"/>
    </source>
</evidence>
<dbReference type="GO" id="GO:0006154">
    <property type="term" value="P:adenosine catabolic process"/>
    <property type="evidence" value="ECO:0007669"/>
    <property type="project" value="TreeGrafter"/>
</dbReference>
<dbReference type="Pfam" id="PF00962">
    <property type="entry name" value="A_deaminase"/>
    <property type="match status" value="1"/>
</dbReference>
<dbReference type="AlphaFoldDB" id="A0AAE3YTW7"/>
<accession>A0AAE3YTW7</accession>
<feature type="domain" description="Adenosine deaminase" evidence="7">
    <location>
        <begin position="4"/>
        <end position="309"/>
    </location>
</feature>
<keyword evidence="6" id="KW-0862">Zinc</keyword>
<dbReference type="NCBIfam" id="TIGR01430">
    <property type="entry name" value="aden_deam"/>
    <property type="match status" value="1"/>
</dbReference>
<dbReference type="Gene3D" id="3.20.20.140">
    <property type="entry name" value="Metal-dependent hydrolases"/>
    <property type="match status" value="1"/>
</dbReference>
<keyword evidence="4" id="KW-0479">Metal-binding</keyword>
<dbReference type="EMBL" id="JAVDYB010000001">
    <property type="protein sequence ID" value="MDR7278560.1"/>
    <property type="molecule type" value="Genomic_DNA"/>
</dbReference>
<dbReference type="RefSeq" id="WP_310371554.1">
    <property type="nucleotide sequence ID" value="NZ_JAVDYB010000001.1"/>
</dbReference>
<sequence>MLFDLHRHLEGTLRVATTRELAARDGHPLASAHDLDDLLVARGPLGGLVPFLAKVDAAPAAFSRPGDWQRAARECVADAAAEGLDYLEIRFSPWFIRQETGLAPEAVIDAVADGVRAASAETGVRTALIGILLRDLGPERGLEQVATLLSRRADFHAVDLAGNEGGVPAADFAPAFARARDAGLRVTVHAGEGAGPESVWAAVRHLGAERIGHGVRSVEDPALLDHLAARGITLEVALTSNLHTSVAPSYAAHPIRRLLAAGVPVALATDDPRASATTLPAEYEAARTRVGLTDAELTRIAETARAAAFAWP</sequence>
<comment type="caution">
    <text evidence="8">The sequence shown here is derived from an EMBL/GenBank/DDBJ whole genome shotgun (WGS) entry which is preliminary data.</text>
</comment>
<comment type="cofactor">
    <cofactor evidence="1">
        <name>Zn(2+)</name>
        <dbReference type="ChEBI" id="CHEBI:29105"/>
    </cofactor>
</comment>
<dbReference type="EC" id="3.5.4.4" evidence="3"/>
<evidence type="ECO:0000256" key="6">
    <source>
        <dbReference type="ARBA" id="ARBA00022833"/>
    </source>
</evidence>
<evidence type="ECO:0000256" key="3">
    <source>
        <dbReference type="ARBA" id="ARBA00012784"/>
    </source>
</evidence>
<dbReference type="Proteomes" id="UP001183643">
    <property type="component" value="Unassembled WGS sequence"/>
</dbReference>
<dbReference type="InterPro" id="IPR032466">
    <property type="entry name" value="Metal_Hydrolase"/>
</dbReference>
<reference evidence="8" key="1">
    <citation type="submission" date="2023-07" db="EMBL/GenBank/DDBJ databases">
        <title>Sequencing the genomes of 1000 actinobacteria strains.</title>
        <authorList>
            <person name="Klenk H.-P."/>
        </authorList>
    </citation>
    <scope>NUCLEOTIDE SEQUENCE</scope>
    <source>
        <strain evidence="8">DSM 44707</strain>
    </source>
</reference>
<dbReference type="GO" id="GO:0004000">
    <property type="term" value="F:adenosine deaminase activity"/>
    <property type="evidence" value="ECO:0007669"/>
    <property type="project" value="TreeGrafter"/>
</dbReference>
<proteinExistence type="inferred from homology"/>
<keyword evidence="5 8" id="KW-0378">Hydrolase</keyword>
<dbReference type="PANTHER" id="PTHR11409:SF43">
    <property type="entry name" value="ADENOSINE DEAMINASE"/>
    <property type="match status" value="1"/>
</dbReference>
<dbReference type="InterPro" id="IPR006330">
    <property type="entry name" value="Ado/ade_deaminase"/>
</dbReference>
<name>A0AAE3YTW7_9ACTN</name>